<dbReference type="Proteomes" id="UP001175000">
    <property type="component" value="Unassembled WGS sequence"/>
</dbReference>
<feature type="compositionally biased region" description="Polar residues" evidence="5">
    <location>
        <begin position="153"/>
        <end position="166"/>
    </location>
</feature>
<dbReference type="Pfam" id="PF01822">
    <property type="entry name" value="WSC"/>
    <property type="match status" value="1"/>
</dbReference>
<accession>A0AA39X5K0</accession>
<evidence type="ECO:0000256" key="2">
    <source>
        <dbReference type="ARBA" id="ARBA00022692"/>
    </source>
</evidence>
<feature type="region of interest" description="Disordered" evidence="5">
    <location>
        <begin position="320"/>
        <end position="357"/>
    </location>
</feature>
<keyword evidence="2 6" id="KW-0812">Transmembrane</keyword>
<keyword evidence="10" id="KW-1185">Reference proteome</keyword>
<evidence type="ECO:0000256" key="7">
    <source>
        <dbReference type="SAM" id="SignalP"/>
    </source>
</evidence>
<proteinExistence type="predicted"/>
<dbReference type="AlphaFoldDB" id="A0AA39X5K0"/>
<feature type="domain" description="WSC" evidence="8">
    <location>
        <begin position="28"/>
        <end position="116"/>
    </location>
</feature>
<dbReference type="PANTHER" id="PTHR15549:SF30">
    <property type="entry name" value="MID2 DOMAIN-CONTAINING PROTEIN"/>
    <property type="match status" value="1"/>
</dbReference>
<dbReference type="GO" id="GO:0016020">
    <property type="term" value="C:membrane"/>
    <property type="evidence" value="ECO:0007669"/>
    <property type="project" value="UniProtKB-SubCell"/>
</dbReference>
<feature type="compositionally biased region" description="Polar residues" evidence="5">
    <location>
        <begin position="258"/>
        <end position="270"/>
    </location>
</feature>
<name>A0AA39X5K0_9PEZI</name>
<evidence type="ECO:0000256" key="4">
    <source>
        <dbReference type="ARBA" id="ARBA00023136"/>
    </source>
</evidence>
<keyword evidence="3 6" id="KW-1133">Transmembrane helix</keyword>
<evidence type="ECO:0000313" key="10">
    <source>
        <dbReference type="Proteomes" id="UP001175000"/>
    </source>
</evidence>
<protein>
    <recommendedName>
        <fullName evidence="8">WSC domain-containing protein</fullName>
    </recommendedName>
</protein>
<feature type="region of interest" description="Disordered" evidence="5">
    <location>
        <begin position="249"/>
        <end position="281"/>
    </location>
</feature>
<comment type="caution">
    <text evidence="9">The sequence shown here is derived from an EMBL/GenBank/DDBJ whole genome shotgun (WGS) entry which is preliminary data.</text>
</comment>
<feature type="chain" id="PRO_5041222784" description="WSC domain-containing protein" evidence="7">
    <location>
        <begin position="26"/>
        <end position="357"/>
    </location>
</feature>
<dbReference type="InterPro" id="IPR051694">
    <property type="entry name" value="Immunoregulatory_rcpt-like"/>
</dbReference>
<dbReference type="EMBL" id="JAULSU010000002">
    <property type="protein sequence ID" value="KAK0627678.1"/>
    <property type="molecule type" value="Genomic_DNA"/>
</dbReference>
<evidence type="ECO:0000256" key="1">
    <source>
        <dbReference type="ARBA" id="ARBA00004167"/>
    </source>
</evidence>
<dbReference type="InterPro" id="IPR002889">
    <property type="entry name" value="WSC_carb-bd"/>
</dbReference>
<evidence type="ECO:0000313" key="9">
    <source>
        <dbReference type="EMBL" id="KAK0627678.1"/>
    </source>
</evidence>
<feature type="transmembrane region" description="Helical" evidence="6">
    <location>
        <begin position="218"/>
        <end position="241"/>
    </location>
</feature>
<evidence type="ECO:0000259" key="8">
    <source>
        <dbReference type="PROSITE" id="PS51212"/>
    </source>
</evidence>
<feature type="compositionally biased region" description="Polar residues" evidence="5">
    <location>
        <begin position="128"/>
        <end position="143"/>
    </location>
</feature>
<gene>
    <name evidence="9" type="ORF">B0T14DRAFT_141475</name>
</gene>
<evidence type="ECO:0000256" key="3">
    <source>
        <dbReference type="ARBA" id="ARBA00022989"/>
    </source>
</evidence>
<evidence type="ECO:0000256" key="6">
    <source>
        <dbReference type="SAM" id="Phobius"/>
    </source>
</evidence>
<keyword evidence="4 6" id="KW-0472">Membrane</keyword>
<keyword evidence="7" id="KW-0732">Signal</keyword>
<reference evidence="9" key="1">
    <citation type="submission" date="2023-06" db="EMBL/GenBank/DDBJ databases">
        <title>Genome-scale phylogeny and comparative genomics of the fungal order Sordariales.</title>
        <authorList>
            <consortium name="Lawrence Berkeley National Laboratory"/>
            <person name="Hensen N."/>
            <person name="Bonometti L."/>
            <person name="Westerberg I."/>
            <person name="Brannstrom I.O."/>
            <person name="Guillou S."/>
            <person name="Cros-Aarteil S."/>
            <person name="Calhoun S."/>
            <person name="Haridas S."/>
            <person name="Kuo A."/>
            <person name="Mondo S."/>
            <person name="Pangilinan J."/>
            <person name="Riley R."/>
            <person name="Labutti K."/>
            <person name="Andreopoulos B."/>
            <person name="Lipzen A."/>
            <person name="Chen C."/>
            <person name="Yanf M."/>
            <person name="Daum C."/>
            <person name="Ng V."/>
            <person name="Clum A."/>
            <person name="Steindorff A."/>
            <person name="Ohm R."/>
            <person name="Martin F."/>
            <person name="Silar P."/>
            <person name="Natvig D."/>
            <person name="Lalanne C."/>
            <person name="Gautier V."/>
            <person name="Ament-Velasquez S.L."/>
            <person name="Kruys A."/>
            <person name="Hutchinson M.I."/>
            <person name="Powell A.J."/>
            <person name="Barry K."/>
            <person name="Miller A.N."/>
            <person name="Grigoriev I.V."/>
            <person name="Debuchy R."/>
            <person name="Gladieux P."/>
            <person name="Thoren M.H."/>
            <person name="Johannesson H."/>
        </authorList>
    </citation>
    <scope>NUCLEOTIDE SEQUENCE</scope>
    <source>
        <strain evidence="9">CBS 606.72</strain>
    </source>
</reference>
<dbReference type="PANTHER" id="PTHR15549">
    <property type="entry name" value="PAIRED IMMUNOGLOBULIN-LIKE TYPE 2 RECEPTOR"/>
    <property type="match status" value="1"/>
</dbReference>
<comment type="subcellular location">
    <subcellularLocation>
        <location evidence="1">Membrane</location>
        <topology evidence="1">Single-pass membrane protein</topology>
    </subcellularLocation>
</comment>
<feature type="signal peptide" evidence="7">
    <location>
        <begin position="1"/>
        <end position="25"/>
    </location>
</feature>
<dbReference type="SMART" id="SM00321">
    <property type="entry name" value="WSC"/>
    <property type="match status" value="1"/>
</dbReference>
<feature type="region of interest" description="Disordered" evidence="5">
    <location>
        <begin position="117"/>
        <end position="176"/>
    </location>
</feature>
<dbReference type="GO" id="GO:0071944">
    <property type="term" value="C:cell periphery"/>
    <property type="evidence" value="ECO:0007669"/>
    <property type="project" value="UniProtKB-ARBA"/>
</dbReference>
<dbReference type="PROSITE" id="PS51212">
    <property type="entry name" value="WSC"/>
    <property type="match status" value="1"/>
</dbReference>
<sequence>MASRLPACFWAGISIISLLCGVVMADPSMPVKYCATTNTADMTALNSIYQSMGRCRGNCTDQNFSLAILQGQNCWCSNLVPNPADQKPLRNCQNPCPGYPDDYCGGSGTYGYIQIPNSDTDGTAAPGATNTKTSSSRTVQSTVILPPPVVGQPKTSSVKHYTTSANDDGVSPTPGPTVHTVTVSGVIKTVTTTPTPSPGDGNAALVTSQQSKGLSTGATVGIAIGVVGIVVVAGIFLFMYYMKRKRRDSEDGLFTASRRGSSPGMLSTPKTGEVSENRFADVPNPGPVWDVSSANSKRRSHLMPVDPRLDPFAKGIYVRDQNKSHDSIGSLQDNQDYSRRIQEPPRVLRAVNPDPDD</sequence>
<organism evidence="9 10">
    <name type="scientific">Immersiella caudata</name>
    <dbReference type="NCBI Taxonomy" id="314043"/>
    <lineage>
        <taxon>Eukaryota</taxon>
        <taxon>Fungi</taxon>
        <taxon>Dikarya</taxon>
        <taxon>Ascomycota</taxon>
        <taxon>Pezizomycotina</taxon>
        <taxon>Sordariomycetes</taxon>
        <taxon>Sordariomycetidae</taxon>
        <taxon>Sordariales</taxon>
        <taxon>Lasiosphaeriaceae</taxon>
        <taxon>Immersiella</taxon>
    </lineage>
</organism>
<evidence type="ECO:0000256" key="5">
    <source>
        <dbReference type="SAM" id="MobiDB-lite"/>
    </source>
</evidence>